<evidence type="ECO:0000313" key="5">
    <source>
        <dbReference type="Proteomes" id="UP000807353"/>
    </source>
</evidence>
<dbReference type="GO" id="GO:0000224">
    <property type="term" value="F:peptide-N4-(N-acetyl-beta-glucosaminyl)asparagine amidase activity"/>
    <property type="evidence" value="ECO:0007669"/>
    <property type="project" value="TreeGrafter"/>
</dbReference>
<evidence type="ECO:0000256" key="1">
    <source>
        <dbReference type="SAM" id="SignalP"/>
    </source>
</evidence>
<dbReference type="Gene3D" id="1.20.1610.10">
    <property type="entry name" value="alpha-1,2-mannosidases domains"/>
    <property type="match status" value="1"/>
</dbReference>
<dbReference type="GO" id="GO:0006516">
    <property type="term" value="P:glycoprotein catabolic process"/>
    <property type="evidence" value="ECO:0007669"/>
    <property type="project" value="TreeGrafter"/>
</dbReference>
<dbReference type="SUPFAM" id="SSF48208">
    <property type="entry name" value="Six-hairpin glycosidases"/>
    <property type="match status" value="1"/>
</dbReference>
<dbReference type="InterPro" id="IPR014718">
    <property type="entry name" value="GH-type_carb-bd"/>
</dbReference>
<accession>A0A9P6CCZ3</accession>
<dbReference type="Proteomes" id="UP000807353">
    <property type="component" value="Unassembled WGS sequence"/>
</dbReference>
<protein>
    <submittedName>
        <fullName evidence="4">Glycosyl hydrolase family 92-domain-containing protein</fullName>
    </submittedName>
</protein>
<dbReference type="GO" id="GO:0005634">
    <property type="term" value="C:nucleus"/>
    <property type="evidence" value="ECO:0007669"/>
    <property type="project" value="TreeGrafter"/>
</dbReference>
<keyword evidence="5" id="KW-1185">Reference proteome</keyword>
<organism evidence="4 5">
    <name type="scientific">Collybia nuda</name>
    <dbReference type="NCBI Taxonomy" id="64659"/>
    <lineage>
        <taxon>Eukaryota</taxon>
        <taxon>Fungi</taxon>
        <taxon>Dikarya</taxon>
        <taxon>Basidiomycota</taxon>
        <taxon>Agaricomycotina</taxon>
        <taxon>Agaricomycetes</taxon>
        <taxon>Agaricomycetidae</taxon>
        <taxon>Agaricales</taxon>
        <taxon>Tricholomatineae</taxon>
        <taxon>Clitocybaceae</taxon>
        <taxon>Collybia</taxon>
    </lineage>
</organism>
<dbReference type="InterPro" id="IPR041371">
    <property type="entry name" value="GH92_N"/>
</dbReference>
<gene>
    <name evidence="4" type="ORF">BDZ94DRAFT_1168181</name>
</gene>
<sequence>MRLALVHFLGALSAAHAQNDFDPLQFVNLFVGSVNGGHTFPGATIPHGMVKVGMDTDSPGNARYDGDPQYNVTGFSQLHQAGTGGAVPLSNFKLFPILNCTIFEQCLTTISSRKILRKILPGGFPDDYASPGYFSTNLSNSIRVELTSTRRTALHRYTFPVTSTTPRILLDVTNDGQVSGINPRMEIDPKNGRITASGNYAASFGPDRYDAYACVDFKGFGYDFDGPSEYGPYKINYPDLWGTDILQHYYSWGSEHGGLVGFPSNPSKPSSILARVGISLLSTDQACANAEEEIPDWDFEKTVTNSRSLWKDILGRVRVDSQDVDRNTTELLYSSLYRTHLTPADYTGENPGWESSEPYYDAFYCNWDSYRTLFPLMSMHDPENFARIVRGMIDIQKHEGWLPECREMGTKQFIQGGSHGDPILAEFFVKLKAHVENLNVSPSDLYTALVADAEKTPKNWNVQGRQADVWIEKGYIPSDTTYRGGANTKQVSRSVEYAFDDFTISQVAKSLGKLSDSRKYAKRATNFINSWNPNVAVPDAPQIVGFMQPRFENGTWNYTDPRHCSVNDPLKATCFLNAIRRDGFYESSPIVYVPQDTAKLIELQGGPDKFVERLDWIFENNYFDSTNEPSQQIPHMYHYANKPGRAAQRVRQIINEAFNTSINGLPGNDGAMGSYVVFYLAGLYPLPATRQVLLSSPYFPSVSFHNPVFGTTTTIKSINFGKKNIYVKSTKVHGKPYKSNCYLEWDVFEQGGIVELELTDNVNVTCGSGSEALPPSISTGGYL</sequence>
<dbReference type="Pfam" id="PF07971">
    <property type="entry name" value="Glyco_hydro_92"/>
    <property type="match status" value="1"/>
</dbReference>
<dbReference type="Pfam" id="PF17678">
    <property type="entry name" value="Glyco_hydro_92N"/>
    <property type="match status" value="1"/>
</dbReference>
<dbReference type="GO" id="GO:0005829">
    <property type="term" value="C:cytosol"/>
    <property type="evidence" value="ECO:0007669"/>
    <property type="project" value="TreeGrafter"/>
</dbReference>
<evidence type="ECO:0000259" key="2">
    <source>
        <dbReference type="Pfam" id="PF07971"/>
    </source>
</evidence>
<dbReference type="NCBIfam" id="TIGR01180">
    <property type="entry name" value="aman2_put"/>
    <property type="match status" value="1"/>
</dbReference>
<keyword evidence="1" id="KW-0732">Signal</keyword>
<feature type="domain" description="Glycosyl hydrolase family 92 N-terminal" evidence="3">
    <location>
        <begin position="26"/>
        <end position="279"/>
    </location>
</feature>
<dbReference type="InterPro" id="IPR008928">
    <property type="entry name" value="6-hairpin_glycosidase_sf"/>
</dbReference>
<name>A0A9P6CCZ3_9AGAR</name>
<dbReference type="EMBL" id="MU150287">
    <property type="protein sequence ID" value="KAF9461197.1"/>
    <property type="molecule type" value="Genomic_DNA"/>
</dbReference>
<comment type="caution">
    <text evidence="4">The sequence shown here is derived from an EMBL/GenBank/DDBJ whole genome shotgun (WGS) entry which is preliminary data.</text>
</comment>
<dbReference type="Gene3D" id="3.30.2080.10">
    <property type="entry name" value="GH92 mannosidase domain"/>
    <property type="match status" value="1"/>
</dbReference>
<evidence type="ECO:0000313" key="4">
    <source>
        <dbReference type="EMBL" id="KAF9461197.1"/>
    </source>
</evidence>
<dbReference type="InterPro" id="IPR050883">
    <property type="entry name" value="PNGase"/>
</dbReference>
<dbReference type="PANTHER" id="PTHR12143:SF43">
    <property type="entry name" value="PUTATIVE-RELATED"/>
    <property type="match status" value="1"/>
</dbReference>
<dbReference type="Gene3D" id="2.70.98.10">
    <property type="match status" value="1"/>
</dbReference>
<proteinExistence type="predicted"/>
<dbReference type="AlphaFoldDB" id="A0A9P6CCZ3"/>
<feature type="domain" description="Glycosyl hydrolase family 92" evidence="2">
    <location>
        <begin position="285"/>
        <end position="759"/>
    </location>
</feature>
<dbReference type="InterPro" id="IPR005887">
    <property type="entry name" value="GH92_a_mannosidase_put"/>
</dbReference>
<evidence type="ECO:0000259" key="3">
    <source>
        <dbReference type="Pfam" id="PF17678"/>
    </source>
</evidence>
<keyword evidence="4" id="KW-0378">Hydrolase</keyword>
<reference evidence="4" key="1">
    <citation type="submission" date="2020-11" db="EMBL/GenBank/DDBJ databases">
        <authorList>
            <consortium name="DOE Joint Genome Institute"/>
            <person name="Ahrendt S."/>
            <person name="Riley R."/>
            <person name="Andreopoulos W."/>
            <person name="Labutti K."/>
            <person name="Pangilinan J."/>
            <person name="Ruiz-Duenas F.J."/>
            <person name="Barrasa J.M."/>
            <person name="Sanchez-Garcia M."/>
            <person name="Camarero S."/>
            <person name="Miyauchi S."/>
            <person name="Serrano A."/>
            <person name="Linde D."/>
            <person name="Babiker R."/>
            <person name="Drula E."/>
            <person name="Ayuso-Fernandez I."/>
            <person name="Pacheco R."/>
            <person name="Padilla G."/>
            <person name="Ferreira P."/>
            <person name="Barriuso J."/>
            <person name="Kellner H."/>
            <person name="Castanera R."/>
            <person name="Alfaro M."/>
            <person name="Ramirez L."/>
            <person name="Pisabarro A.G."/>
            <person name="Kuo A."/>
            <person name="Tritt A."/>
            <person name="Lipzen A."/>
            <person name="He G."/>
            <person name="Yan M."/>
            <person name="Ng V."/>
            <person name="Cullen D."/>
            <person name="Martin F."/>
            <person name="Rosso M.-N."/>
            <person name="Henrissat B."/>
            <person name="Hibbett D."/>
            <person name="Martinez A.T."/>
            <person name="Grigoriev I.V."/>
        </authorList>
    </citation>
    <scope>NUCLEOTIDE SEQUENCE</scope>
    <source>
        <strain evidence="4">CBS 247.69</strain>
    </source>
</reference>
<feature type="chain" id="PRO_5040131570" evidence="1">
    <location>
        <begin position="18"/>
        <end position="783"/>
    </location>
</feature>
<dbReference type="PANTHER" id="PTHR12143">
    <property type="entry name" value="PEPTIDE N-GLYCANASE PNGASE -RELATED"/>
    <property type="match status" value="1"/>
</dbReference>
<dbReference type="GO" id="GO:0005975">
    <property type="term" value="P:carbohydrate metabolic process"/>
    <property type="evidence" value="ECO:0007669"/>
    <property type="project" value="InterPro"/>
</dbReference>
<dbReference type="InterPro" id="IPR012939">
    <property type="entry name" value="Glyco_hydro_92"/>
</dbReference>
<dbReference type="Gene3D" id="1.20.1050.60">
    <property type="entry name" value="alpha-1,2-mannosidase"/>
    <property type="match status" value="1"/>
</dbReference>
<feature type="signal peptide" evidence="1">
    <location>
        <begin position="1"/>
        <end position="17"/>
    </location>
</feature>
<dbReference type="OrthoDB" id="449263at2759"/>
<dbReference type="GO" id="GO:0030246">
    <property type="term" value="F:carbohydrate binding"/>
    <property type="evidence" value="ECO:0007669"/>
    <property type="project" value="InterPro"/>
</dbReference>